<reference evidence="1 2" key="1">
    <citation type="submission" date="2018-10" db="EMBL/GenBank/DDBJ databases">
        <title>An updated phylogeny of the Alphaproteobacteria reveals that the parasitic Rickettsiales and Holosporales have independent origins.</title>
        <authorList>
            <person name="Munoz-Gomez S.A."/>
            <person name="Hess S."/>
            <person name="Burger G."/>
            <person name="Lang B.F."/>
            <person name="Susko E."/>
            <person name="Slamovits C.H."/>
            <person name="Roger A.J."/>
        </authorList>
    </citation>
    <scope>NUCLEOTIDE SEQUENCE [LARGE SCALE GENOMIC DNA]</scope>
    <source>
        <strain evidence="1">HOLO01</strain>
    </source>
</reference>
<dbReference type="Proteomes" id="UP000293550">
    <property type="component" value="Unassembled WGS sequence"/>
</dbReference>
<comment type="caution">
    <text evidence="1">The sequence shown here is derived from an EMBL/GenBank/DDBJ whole genome shotgun (WGS) entry which is preliminary data.</text>
</comment>
<evidence type="ECO:0000313" key="2">
    <source>
        <dbReference type="Proteomes" id="UP000293550"/>
    </source>
</evidence>
<gene>
    <name evidence="1" type="ORF">EQU50_02885</name>
</gene>
<dbReference type="AlphaFoldDB" id="A0A4Q7DJU7"/>
<organism evidence="1 2">
    <name type="scientific">Candidatus Finniella inopinata</name>
    <dbReference type="NCBI Taxonomy" id="1696036"/>
    <lineage>
        <taxon>Bacteria</taxon>
        <taxon>Pseudomonadati</taxon>
        <taxon>Pseudomonadota</taxon>
        <taxon>Alphaproteobacteria</taxon>
        <taxon>Holosporales</taxon>
        <taxon>Candidatus Paracaedibacteraceae</taxon>
        <taxon>Candidatus Finniella</taxon>
    </lineage>
</organism>
<dbReference type="OrthoDB" id="10004436at2"/>
<name>A0A4Q7DJU7_9PROT</name>
<proteinExistence type="predicted"/>
<sequence>MRLGETPTPFDLGKIDNLEMSMTVLTSPGCNMSVHMGIERNIFHIANKNTLPTHEKLALKLHRFAAKTTQNVNPIVQYFTTKPTFMMKRILKKQLPNDSYVLGEEDFKRLLKEEPQKFKNLSHNELINQPLPRITVDIGRL</sequence>
<dbReference type="EMBL" id="SCFB01000004">
    <property type="protein sequence ID" value="RZI46549.1"/>
    <property type="molecule type" value="Genomic_DNA"/>
</dbReference>
<dbReference type="RefSeq" id="WP_130153650.1">
    <property type="nucleotide sequence ID" value="NZ_SCFB01000004.1"/>
</dbReference>
<evidence type="ECO:0000313" key="1">
    <source>
        <dbReference type="EMBL" id="RZI46549.1"/>
    </source>
</evidence>
<keyword evidence="2" id="KW-1185">Reference proteome</keyword>
<accession>A0A4Q7DJU7</accession>
<protein>
    <submittedName>
        <fullName evidence="1">Uncharacterized protein</fullName>
    </submittedName>
</protein>